<dbReference type="GO" id="GO:0016614">
    <property type="term" value="F:oxidoreductase activity, acting on CH-OH group of donors"/>
    <property type="evidence" value="ECO:0007669"/>
    <property type="project" value="InterPro"/>
</dbReference>
<evidence type="ECO:0000256" key="5">
    <source>
        <dbReference type="PIRSR" id="PIRSR000137-2"/>
    </source>
</evidence>
<feature type="signal peptide" evidence="7">
    <location>
        <begin position="1"/>
        <end position="28"/>
    </location>
</feature>
<evidence type="ECO:0000256" key="7">
    <source>
        <dbReference type="SAM" id="SignalP"/>
    </source>
</evidence>
<dbReference type="PANTHER" id="PTHR11552:SF147">
    <property type="entry name" value="CHOLINE DEHYDROGENASE, MITOCHONDRIAL"/>
    <property type="match status" value="1"/>
</dbReference>
<dbReference type="Pfam" id="PF00732">
    <property type="entry name" value="GMC_oxred_N"/>
    <property type="match status" value="1"/>
</dbReference>
<feature type="binding site" evidence="5">
    <location>
        <position position="258"/>
    </location>
    <ligand>
        <name>FAD</name>
        <dbReference type="ChEBI" id="CHEBI:57692"/>
    </ligand>
</feature>
<dbReference type="PROSITE" id="PS00623">
    <property type="entry name" value="GMC_OXRED_1"/>
    <property type="match status" value="1"/>
</dbReference>
<keyword evidence="4 5" id="KW-0274">FAD</keyword>
<name>A0A8B7PPR3_HYAAZ</name>
<evidence type="ECO:0000256" key="3">
    <source>
        <dbReference type="ARBA" id="ARBA00022630"/>
    </source>
</evidence>
<dbReference type="PANTHER" id="PTHR11552">
    <property type="entry name" value="GLUCOSE-METHANOL-CHOLINE GMC OXIDOREDUCTASE"/>
    <property type="match status" value="1"/>
</dbReference>
<dbReference type="InterPro" id="IPR007867">
    <property type="entry name" value="GMC_OxRtase_C"/>
</dbReference>
<dbReference type="RefSeq" id="XP_018027292.2">
    <property type="nucleotide sequence ID" value="XM_018171803.2"/>
</dbReference>
<dbReference type="KEGG" id="hazt:108682606"/>
<dbReference type="Proteomes" id="UP000694843">
    <property type="component" value="Unplaced"/>
</dbReference>
<keyword evidence="3 6" id="KW-0285">Flavoprotein</keyword>
<feature type="chain" id="PRO_5036872032" evidence="7">
    <location>
        <begin position="29"/>
        <end position="499"/>
    </location>
</feature>
<proteinExistence type="inferred from homology"/>
<evidence type="ECO:0000313" key="9">
    <source>
        <dbReference type="Proteomes" id="UP000694843"/>
    </source>
</evidence>
<evidence type="ECO:0000256" key="4">
    <source>
        <dbReference type="ARBA" id="ARBA00022827"/>
    </source>
</evidence>
<reference evidence="10" key="1">
    <citation type="submission" date="2025-08" db="UniProtKB">
        <authorList>
            <consortium name="RefSeq"/>
        </authorList>
    </citation>
    <scope>IDENTIFICATION</scope>
    <source>
        <tissue evidence="10">Whole organism</tissue>
    </source>
</reference>
<dbReference type="AlphaFoldDB" id="A0A8B7PPR3"/>
<dbReference type="OMA" id="WPANILL"/>
<dbReference type="OrthoDB" id="269227at2759"/>
<dbReference type="SUPFAM" id="SSF54373">
    <property type="entry name" value="FAD-linked reductases, C-terminal domain"/>
    <property type="match status" value="1"/>
</dbReference>
<evidence type="ECO:0000259" key="8">
    <source>
        <dbReference type="PROSITE" id="PS00623"/>
    </source>
</evidence>
<evidence type="ECO:0000256" key="6">
    <source>
        <dbReference type="RuleBase" id="RU003968"/>
    </source>
</evidence>
<dbReference type="SUPFAM" id="SSF51905">
    <property type="entry name" value="FAD/NAD(P)-binding domain"/>
    <property type="match status" value="1"/>
</dbReference>
<dbReference type="Pfam" id="PF05199">
    <property type="entry name" value="GMC_oxred_C"/>
    <property type="match status" value="1"/>
</dbReference>
<dbReference type="GeneID" id="108682606"/>
<dbReference type="InterPro" id="IPR036188">
    <property type="entry name" value="FAD/NAD-bd_sf"/>
</dbReference>
<comment type="similarity">
    <text evidence="2 6">Belongs to the GMC oxidoreductase family.</text>
</comment>
<evidence type="ECO:0000256" key="1">
    <source>
        <dbReference type="ARBA" id="ARBA00001974"/>
    </source>
</evidence>
<accession>A0A8B7PPR3</accession>
<dbReference type="PIRSF" id="PIRSF000137">
    <property type="entry name" value="Alcohol_oxidase"/>
    <property type="match status" value="1"/>
</dbReference>
<evidence type="ECO:0000313" key="10">
    <source>
        <dbReference type="RefSeq" id="XP_018027292.2"/>
    </source>
</evidence>
<dbReference type="InterPro" id="IPR012132">
    <property type="entry name" value="GMC_OxRdtase"/>
</dbReference>
<dbReference type="Gene3D" id="3.30.560.10">
    <property type="entry name" value="Glucose Oxidase, domain 3"/>
    <property type="match status" value="1"/>
</dbReference>
<organism evidence="9 10">
    <name type="scientific">Hyalella azteca</name>
    <name type="common">Amphipod</name>
    <dbReference type="NCBI Taxonomy" id="294128"/>
    <lineage>
        <taxon>Eukaryota</taxon>
        <taxon>Metazoa</taxon>
        <taxon>Ecdysozoa</taxon>
        <taxon>Arthropoda</taxon>
        <taxon>Crustacea</taxon>
        <taxon>Multicrustacea</taxon>
        <taxon>Malacostraca</taxon>
        <taxon>Eumalacostraca</taxon>
        <taxon>Peracarida</taxon>
        <taxon>Amphipoda</taxon>
        <taxon>Senticaudata</taxon>
        <taxon>Talitrida</taxon>
        <taxon>Talitroidea</taxon>
        <taxon>Hyalellidae</taxon>
        <taxon>Hyalella</taxon>
    </lineage>
</organism>
<gene>
    <name evidence="10" type="primary">LOC108682606</name>
</gene>
<protein>
    <submittedName>
        <fullName evidence="10">Glucose dehydrogenase [FAD, quinone]-like</fullName>
    </submittedName>
</protein>
<keyword evidence="9" id="KW-1185">Reference proteome</keyword>
<feature type="binding site" evidence="5">
    <location>
        <position position="121"/>
    </location>
    <ligand>
        <name>FAD</name>
        <dbReference type="ChEBI" id="CHEBI:57692"/>
    </ligand>
</feature>
<dbReference type="Gene3D" id="3.50.50.60">
    <property type="entry name" value="FAD/NAD(P)-binding domain"/>
    <property type="match status" value="1"/>
</dbReference>
<feature type="domain" description="Glucose-methanol-choline oxidoreductase N-terminal" evidence="8">
    <location>
        <begin position="119"/>
        <end position="142"/>
    </location>
</feature>
<keyword evidence="7" id="KW-0732">Signal</keyword>
<evidence type="ECO:0000256" key="2">
    <source>
        <dbReference type="ARBA" id="ARBA00010790"/>
    </source>
</evidence>
<comment type="cofactor">
    <cofactor evidence="1 5">
        <name>FAD</name>
        <dbReference type="ChEBI" id="CHEBI:57692"/>
    </cofactor>
</comment>
<dbReference type="GO" id="GO:0050660">
    <property type="term" value="F:flavin adenine dinucleotide binding"/>
    <property type="evidence" value="ECO:0007669"/>
    <property type="project" value="InterPro"/>
</dbReference>
<sequence>MTRMWPANILLKAMVALSTLLLQPTVFPTTNVGDDAVFDFIVVGAGSAGCALAARLSEVRSWQVLLLEAGGQPPAASKIPGFSIYSYSRKSIYNYYFMTTSQKNALYAYENNKLVANSGKVVGGSSAVNFMLYYRGNRRDYDRWAALGNTGWDYDTVLPYYKKAENYEGKLSAEDLPYHGLGGPLSVSNSNWFDLSKYVFAAAREMGFKKIDPNAKKTIGYFLPDYTAKKGERHSAAEAYLKPTLSRPNLSLQTDSQVIRILFNNKNRAIGVRYMQGGRVKQAFARKEVIISAGVINSPKLLMLSGIGPKEHLRSVGIKARVDVPGVGKNFHDHITLHGLYWLIKMGPNEVPAVPLNNLSPQILKDYKEKRTGPLTDPLSLVGVIQRKLGEEGDPAMSDLMYQFNQLPYWVDRGMLQARMRLLKDEVYQDYFAPYEGRDGFDVQIMLQVPRSRGAVTLRSKSPFEPPNVDPNYFEHPDDVEDLLKSMLIVLIVFSEGLI</sequence>
<dbReference type="InterPro" id="IPR000172">
    <property type="entry name" value="GMC_OxRdtase_N"/>
</dbReference>